<name>A0ABQ6JJ45_9ACTN</name>
<protein>
    <recommendedName>
        <fullName evidence="3">Tail specific protease domain-containing protein</fullName>
    </recommendedName>
</protein>
<comment type="caution">
    <text evidence="1">The sequence shown here is derived from an EMBL/GenBank/DDBJ whole genome shotgun (WGS) entry which is preliminary data.</text>
</comment>
<proteinExistence type="predicted"/>
<organism evidence="1 2">
    <name type="scientific">Angustibacter aerolatus</name>
    <dbReference type="NCBI Taxonomy" id="1162965"/>
    <lineage>
        <taxon>Bacteria</taxon>
        <taxon>Bacillati</taxon>
        <taxon>Actinomycetota</taxon>
        <taxon>Actinomycetes</taxon>
        <taxon>Kineosporiales</taxon>
        <taxon>Kineosporiaceae</taxon>
    </lineage>
</organism>
<evidence type="ECO:0000313" key="2">
    <source>
        <dbReference type="Proteomes" id="UP001157017"/>
    </source>
</evidence>
<evidence type="ECO:0008006" key="3">
    <source>
        <dbReference type="Google" id="ProtNLM"/>
    </source>
</evidence>
<dbReference type="Proteomes" id="UP001157017">
    <property type="component" value="Unassembled WGS sequence"/>
</dbReference>
<dbReference type="EMBL" id="BSUZ01000001">
    <property type="protein sequence ID" value="GMA88271.1"/>
    <property type="molecule type" value="Genomic_DNA"/>
</dbReference>
<accession>A0ABQ6JJ45</accession>
<reference evidence="2" key="1">
    <citation type="journal article" date="2019" name="Int. J. Syst. Evol. Microbiol.">
        <title>The Global Catalogue of Microorganisms (GCM) 10K type strain sequencing project: providing services to taxonomists for standard genome sequencing and annotation.</title>
        <authorList>
            <consortium name="The Broad Institute Genomics Platform"/>
            <consortium name="The Broad Institute Genome Sequencing Center for Infectious Disease"/>
            <person name="Wu L."/>
            <person name="Ma J."/>
        </authorList>
    </citation>
    <scope>NUCLEOTIDE SEQUENCE [LARGE SCALE GENOMIC DNA]</scope>
    <source>
        <strain evidence="2">NBRC 108730</strain>
    </source>
</reference>
<evidence type="ECO:0000313" key="1">
    <source>
        <dbReference type="EMBL" id="GMA88271.1"/>
    </source>
</evidence>
<sequence length="113" mass="11959">MLVDDAETLREGELAPGMQALVRQARDKAWGVVVAGLNTDLGSGLSGWMYEARRGRQGLLLSPQSIVEGETVGVRLTRSMVSPRVVPGRGLLAGTGGDPVLVQVPWVEPALVL</sequence>
<keyword evidence="2" id="KW-1185">Reference proteome</keyword>
<gene>
    <name evidence="1" type="ORF">GCM10025868_35210</name>
</gene>